<evidence type="ECO:0000313" key="10">
    <source>
        <dbReference type="Proteomes" id="UP000199473"/>
    </source>
</evidence>
<keyword evidence="5 7" id="KW-1133">Transmembrane helix</keyword>
<feature type="transmembrane region" description="Helical" evidence="7">
    <location>
        <begin position="103"/>
        <end position="128"/>
    </location>
</feature>
<keyword evidence="4 7" id="KW-0812">Transmembrane</keyword>
<feature type="transmembrane region" description="Helical" evidence="7">
    <location>
        <begin position="291"/>
        <end position="310"/>
    </location>
</feature>
<gene>
    <name evidence="9" type="ORF">SAMN02745775_111165</name>
</gene>
<comment type="subcellular location">
    <subcellularLocation>
        <location evidence="1 7">Cell membrane</location>
        <topology evidence="1 7">Multi-pass membrane protein</topology>
    </subcellularLocation>
</comment>
<reference evidence="9 10" key="1">
    <citation type="submission" date="2016-10" db="EMBL/GenBank/DDBJ databases">
        <authorList>
            <person name="de Groot N.N."/>
        </authorList>
    </citation>
    <scope>NUCLEOTIDE SEQUENCE [LARGE SCALE GENOMIC DNA]</scope>
    <source>
        <strain evidence="9 10">DSM 19981</strain>
    </source>
</reference>
<dbReference type="Pfam" id="PF19300">
    <property type="entry name" value="BPD_transp_1_N"/>
    <property type="match status" value="1"/>
</dbReference>
<evidence type="ECO:0000256" key="2">
    <source>
        <dbReference type="ARBA" id="ARBA00022448"/>
    </source>
</evidence>
<dbReference type="InterPro" id="IPR000515">
    <property type="entry name" value="MetI-like"/>
</dbReference>
<feature type="transmembrane region" description="Helical" evidence="7">
    <location>
        <begin position="246"/>
        <end position="271"/>
    </location>
</feature>
<dbReference type="EMBL" id="FOSQ01000011">
    <property type="protein sequence ID" value="SFK94637.1"/>
    <property type="molecule type" value="Genomic_DNA"/>
</dbReference>
<keyword evidence="6 7" id="KW-0472">Membrane</keyword>
<dbReference type="Gene3D" id="1.10.3720.10">
    <property type="entry name" value="MetI-like"/>
    <property type="match status" value="1"/>
</dbReference>
<evidence type="ECO:0000256" key="6">
    <source>
        <dbReference type="ARBA" id="ARBA00023136"/>
    </source>
</evidence>
<accession>A0A1I4DQR3</accession>
<evidence type="ECO:0000256" key="5">
    <source>
        <dbReference type="ARBA" id="ARBA00022989"/>
    </source>
</evidence>
<proteinExistence type="inferred from homology"/>
<dbReference type="CDD" id="cd06261">
    <property type="entry name" value="TM_PBP2"/>
    <property type="match status" value="1"/>
</dbReference>
<feature type="transmembrane region" description="Helical" evidence="7">
    <location>
        <begin position="191"/>
        <end position="209"/>
    </location>
</feature>
<evidence type="ECO:0000256" key="1">
    <source>
        <dbReference type="ARBA" id="ARBA00004651"/>
    </source>
</evidence>
<dbReference type="SUPFAM" id="SSF161098">
    <property type="entry name" value="MetI-like"/>
    <property type="match status" value="1"/>
</dbReference>
<evidence type="ECO:0000256" key="3">
    <source>
        <dbReference type="ARBA" id="ARBA00022475"/>
    </source>
</evidence>
<evidence type="ECO:0000256" key="4">
    <source>
        <dbReference type="ARBA" id="ARBA00022692"/>
    </source>
</evidence>
<comment type="similarity">
    <text evidence="7">Belongs to the binding-protein-dependent transport system permease family.</text>
</comment>
<protein>
    <submittedName>
        <fullName evidence="9">Peptide/nickel transport system permease protein</fullName>
    </submittedName>
</protein>
<sequence length="325" mass="35048">MRILRLVLRRLSLSIPCLGIILAVLFFLLQLAPGDAVDALIGQMGTSDDTLSKLLRSYYGLDGSVVGQFTGYVGRLATLDLGLSIAYGKPVIDLILERLPVTVVLMVTSMAMAFTAGCVVGVIAARYVHRWPDTIISVLGMLVYSMPSFWFGLMAIVLFAVTLGWLPAGGISDLRAGHTGIAHLLDMAKHLVMPALTLGLIFFAVYLRVMRTAMVEVMTLDFMRTARAKGLQERAVLFRHALRNALLPMVTIAGLHASSMLGGAVVVESVFSLPGLGRLAQEAVVQRDLNMLLGITVMSSVLVIAVNLVIDIIYARLDPRIDVGA</sequence>
<keyword evidence="2 7" id="KW-0813">Transport</keyword>
<dbReference type="AlphaFoldDB" id="A0A1I4DQR3"/>
<dbReference type="Proteomes" id="UP000199473">
    <property type="component" value="Unassembled WGS sequence"/>
</dbReference>
<dbReference type="Pfam" id="PF00528">
    <property type="entry name" value="BPD_transp_1"/>
    <property type="match status" value="1"/>
</dbReference>
<dbReference type="GO" id="GO:0055085">
    <property type="term" value="P:transmembrane transport"/>
    <property type="evidence" value="ECO:0007669"/>
    <property type="project" value="InterPro"/>
</dbReference>
<dbReference type="PANTHER" id="PTHR43163:SF9">
    <property type="entry name" value="ABC TRANSPORTER PERMEASE PROTEIN"/>
    <property type="match status" value="1"/>
</dbReference>
<keyword evidence="10" id="KW-1185">Reference proteome</keyword>
<dbReference type="STRING" id="1123062.SAMN02745775_111165"/>
<evidence type="ECO:0000256" key="7">
    <source>
        <dbReference type="RuleBase" id="RU363032"/>
    </source>
</evidence>
<dbReference type="GO" id="GO:0005886">
    <property type="term" value="C:plasma membrane"/>
    <property type="evidence" value="ECO:0007669"/>
    <property type="project" value="UniProtKB-SubCell"/>
</dbReference>
<feature type="domain" description="ABC transmembrane type-1" evidence="8">
    <location>
        <begin position="99"/>
        <end position="314"/>
    </location>
</feature>
<dbReference type="InterPro" id="IPR035906">
    <property type="entry name" value="MetI-like_sf"/>
</dbReference>
<evidence type="ECO:0000313" key="9">
    <source>
        <dbReference type="EMBL" id="SFK94637.1"/>
    </source>
</evidence>
<keyword evidence="3" id="KW-1003">Cell membrane</keyword>
<name>A0A1I4DQR3_9PROT</name>
<dbReference type="PANTHER" id="PTHR43163">
    <property type="entry name" value="DIPEPTIDE TRANSPORT SYSTEM PERMEASE PROTEIN DPPB-RELATED"/>
    <property type="match status" value="1"/>
</dbReference>
<feature type="transmembrane region" description="Helical" evidence="7">
    <location>
        <begin position="149"/>
        <end position="171"/>
    </location>
</feature>
<organism evidence="9 10">
    <name type="scientific">Falsiroseomonas stagni DSM 19981</name>
    <dbReference type="NCBI Taxonomy" id="1123062"/>
    <lineage>
        <taxon>Bacteria</taxon>
        <taxon>Pseudomonadati</taxon>
        <taxon>Pseudomonadota</taxon>
        <taxon>Alphaproteobacteria</taxon>
        <taxon>Acetobacterales</taxon>
        <taxon>Roseomonadaceae</taxon>
        <taxon>Falsiroseomonas</taxon>
    </lineage>
</organism>
<dbReference type="InterPro" id="IPR045621">
    <property type="entry name" value="BPD_transp_1_N"/>
</dbReference>
<dbReference type="RefSeq" id="WP_092962246.1">
    <property type="nucleotide sequence ID" value="NZ_FOSQ01000011.1"/>
</dbReference>
<evidence type="ECO:0000259" key="8">
    <source>
        <dbReference type="PROSITE" id="PS50928"/>
    </source>
</evidence>
<dbReference type="PROSITE" id="PS50928">
    <property type="entry name" value="ABC_TM1"/>
    <property type="match status" value="1"/>
</dbReference>
<dbReference type="OrthoDB" id="7834831at2"/>